<protein>
    <recommendedName>
        <fullName evidence="5">Probable 2-(5''-triphosphoribosyl)-3'-dephosphocoenzyme-A synthase</fullName>
        <shortName evidence="5">2-(5''-triphosphoribosyl)-3'-dephospho-CoA synthase</shortName>
        <ecNumber evidence="5">2.4.2.52</ecNumber>
    </recommendedName>
</protein>
<dbReference type="HAMAP" id="MF_01883">
    <property type="entry name" value="MdcB"/>
    <property type="match status" value="1"/>
</dbReference>
<dbReference type="NCBIfam" id="TIGR03132">
    <property type="entry name" value="malonate_mdcB"/>
    <property type="match status" value="1"/>
</dbReference>
<sequence length="322" mass="33909">MAHLYTASIATNVPARSKAAARCLADAQATASACAALLARTEARAYAARVARLAVRSLYQELCLYPKPGLVSLVDNGSHDDMDARTFVRSLFSLRHYFRQICLAGWDNAAFSHLRQLGIEAEAAMLRATRGINTHRGAIFSLGLLCASAGRARAQGMASSPASLRAVLLIRWGSELAGHAAVKPAQQHSSNGLRVAARYAVSGAREEGALGLPSVFEVGVPALLAATARGASPRCARIDTLYALMAHVSDSNVYHRAGPAGAQFVRQQAQRFLALGGTAHQRWHTLALQDHQNFVGLRLSPGGAADLLAASCLVQALAGPAA</sequence>
<keyword evidence="3 5" id="KW-0547">Nucleotide-binding</keyword>
<dbReference type="Proteomes" id="UP000478090">
    <property type="component" value="Unassembled WGS sequence"/>
</dbReference>
<dbReference type="InterPro" id="IPR017555">
    <property type="entry name" value="TriPribosyl-deP-CoA_syn"/>
</dbReference>
<reference evidence="6 7" key="1">
    <citation type="submission" date="2019-12" db="EMBL/GenBank/DDBJ databases">
        <title>Novel species isolated from a subtropical stream in China.</title>
        <authorList>
            <person name="Lu H."/>
        </authorList>
    </citation>
    <scope>NUCLEOTIDE SEQUENCE [LARGE SCALE GENOMIC DNA]</scope>
    <source>
        <strain evidence="6 7">CY13W</strain>
    </source>
</reference>
<organism evidence="6 7">
    <name type="scientific">Duganella qianjiadongensis</name>
    <dbReference type="NCBI Taxonomy" id="2692176"/>
    <lineage>
        <taxon>Bacteria</taxon>
        <taxon>Pseudomonadati</taxon>
        <taxon>Pseudomonadota</taxon>
        <taxon>Betaproteobacteria</taxon>
        <taxon>Burkholderiales</taxon>
        <taxon>Oxalobacteraceae</taxon>
        <taxon>Telluria group</taxon>
        <taxon>Duganella</taxon>
    </lineage>
</organism>
<evidence type="ECO:0000313" key="6">
    <source>
        <dbReference type="EMBL" id="MYM39322.1"/>
    </source>
</evidence>
<evidence type="ECO:0000256" key="5">
    <source>
        <dbReference type="HAMAP-Rule" id="MF_01883"/>
    </source>
</evidence>
<comment type="function">
    <text evidence="5">Involved in the formation of 2-(5''-phosphoribosyl)-3'-dephosphocoenzyme-A, the prosthetic group of the acyl-carrier protein of the malonate decarboxylase.</text>
</comment>
<evidence type="ECO:0000256" key="1">
    <source>
        <dbReference type="ARBA" id="ARBA00001210"/>
    </source>
</evidence>
<evidence type="ECO:0000256" key="4">
    <source>
        <dbReference type="ARBA" id="ARBA00022840"/>
    </source>
</evidence>
<evidence type="ECO:0000256" key="3">
    <source>
        <dbReference type="ARBA" id="ARBA00022741"/>
    </source>
</evidence>
<keyword evidence="2 5" id="KW-0808">Transferase</keyword>
<accession>A0ABW9VKT6</accession>
<dbReference type="PANTHER" id="PTHR30201">
    <property type="entry name" value="TRIPHOSPHORIBOSYL-DEPHOSPHO-COA SYNTHASE"/>
    <property type="match status" value="1"/>
</dbReference>
<dbReference type="PANTHER" id="PTHR30201:SF2">
    <property type="entry name" value="2-(5''-TRIPHOSPHORIBOSYL)-3'-DEPHOSPHOCOENZYME-A SYNTHASE"/>
    <property type="match status" value="1"/>
</dbReference>
<dbReference type="Gene3D" id="1.10.4200.10">
    <property type="entry name" value="Triphosphoribosyl-dephospho-CoA protein"/>
    <property type="match status" value="1"/>
</dbReference>
<comment type="catalytic activity">
    <reaction evidence="1 5">
        <text>3'-dephospho-CoA + ATP = 2'-(5''-triphospho-alpha-D-ribosyl)-3'-dephospho-CoA + adenine</text>
        <dbReference type="Rhea" id="RHEA:15117"/>
        <dbReference type="ChEBI" id="CHEBI:16708"/>
        <dbReference type="ChEBI" id="CHEBI:30616"/>
        <dbReference type="ChEBI" id="CHEBI:57328"/>
        <dbReference type="ChEBI" id="CHEBI:61378"/>
        <dbReference type="EC" id="2.4.2.52"/>
    </reaction>
</comment>
<dbReference type="GO" id="GO:0016757">
    <property type="term" value="F:glycosyltransferase activity"/>
    <property type="evidence" value="ECO:0007669"/>
    <property type="project" value="UniProtKB-KW"/>
</dbReference>
<name>A0ABW9VKT6_9BURK</name>
<dbReference type="EC" id="2.4.2.52" evidence="5"/>
<comment type="similarity">
    <text evidence="5">Belongs to the CitG/MdcB family.</text>
</comment>
<evidence type="ECO:0000256" key="2">
    <source>
        <dbReference type="ARBA" id="ARBA00022679"/>
    </source>
</evidence>
<keyword evidence="7" id="KW-1185">Reference proteome</keyword>
<keyword evidence="6" id="KW-0328">Glycosyltransferase</keyword>
<comment type="caution">
    <text evidence="6">The sequence shown here is derived from an EMBL/GenBank/DDBJ whole genome shotgun (WGS) entry which is preliminary data.</text>
</comment>
<dbReference type="RefSeq" id="WP_161038688.1">
    <property type="nucleotide sequence ID" value="NZ_WWCM01000004.1"/>
</dbReference>
<proteinExistence type="inferred from homology"/>
<keyword evidence="4 5" id="KW-0067">ATP-binding</keyword>
<evidence type="ECO:0000313" key="7">
    <source>
        <dbReference type="Proteomes" id="UP000478090"/>
    </source>
</evidence>
<dbReference type="InterPro" id="IPR002736">
    <property type="entry name" value="CitG"/>
</dbReference>
<dbReference type="GO" id="GO:0046917">
    <property type="term" value="F:triphosphoribosyl-dephospho-CoA synthase activity"/>
    <property type="evidence" value="ECO:0007669"/>
    <property type="project" value="UniProtKB-EC"/>
</dbReference>
<dbReference type="Pfam" id="PF01874">
    <property type="entry name" value="CitG"/>
    <property type="match status" value="1"/>
</dbReference>
<gene>
    <name evidence="5 6" type="primary">mdcB</name>
    <name evidence="6" type="ORF">GTP27_08255</name>
</gene>
<dbReference type="EMBL" id="WWCM01000004">
    <property type="protein sequence ID" value="MYM39322.1"/>
    <property type="molecule type" value="Genomic_DNA"/>
</dbReference>